<dbReference type="AlphaFoldDB" id="A0A7Y8GWK9"/>
<evidence type="ECO:0000313" key="3">
    <source>
        <dbReference type="EMBL" id="NWF45743.1"/>
    </source>
</evidence>
<evidence type="ECO:0000256" key="2">
    <source>
        <dbReference type="SAM" id="SignalP"/>
    </source>
</evidence>
<feature type="compositionally biased region" description="Basic and acidic residues" evidence="1">
    <location>
        <begin position="201"/>
        <end position="234"/>
    </location>
</feature>
<sequence length="283" mass="32762">MNTSLRTLGIALALSILPATALHAQVSVGIQIGVNVPSYPTLVVVPGYPVYYDPQASANYFFYDGLYWVYTDDNWYASSWYNGPWELTSRDYVPLFVLRIPVRYYRHPPSYFSGWRADAPPRWDEHWGRDWAQRRPGWDRWDRRKTPAAAPLPRYQQKYPGDRYPRAVEQQRTIRSEHDRYVPREAVSRQHLKAPAPVLQRRVEPDARPDSRRESSREQPARIGPRSDNDRRSNDGPSQRQPSKNDRSAQACEPGSPGCRAAPPSRKDPGRKPKDEEHNRGRN</sequence>
<keyword evidence="2" id="KW-0732">Signal</keyword>
<organism evidence="3 4">
    <name type="scientific">Hydrogenophaga aromaticivorans</name>
    <dbReference type="NCBI Taxonomy" id="2610898"/>
    <lineage>
        <taxon>Bacteria</taxon>
        <taxon>Pseudomonadati</taxon>
        <taxon>Pseudomonadota</taxon>
        <taxon>Betaproteobacteria</taxon>
        <taxon>Burkholderiales</taxon>
        <taxon>Comamonadaceae</taxon>
        <taxon>Hydrogenophaga</taxon>
    </lineage>
</organism>
<feature type="compositionally biased region" description="Basic and acidic residues" evidence="1">
    <location>
        <begin position="172"/>
        <end position="188"/>
    </location>
</feature>
<keyword evidence="4" id="KW-1185">Reference proteome</keyword>
<feature type="region of interest" description="Disordered" evidence="1">
    <location>
        <begin position="142"/>
        <end position="283"/>
    </location>
</feature>
<accession>A0A7Y8GWK9</accession>
<protein>
    <recommendedName>
        <fullName evidence="5">BcpO-related WXXGXW repeat protein</fullName>
    </recommendedName>
</protein>
<evidence type="ECO:0000256" key="1">
    <source>
        <dbReference type="SAM" id="MobiDB-lite"/>
    </source>
</evidence>
<evidence type="ECO:0008006" key="5">
    <source>
        <dbReference type="Google" id="ProtNLM"/>
    </source>
</evidence>
<name>A0A7Y8GWK9_9BURK</name>
<evidence type="ECO:0000313" key="4">
    <source>
        <dbReference type="Proteomes" id="UP000545507"/>
    </source>
</evidence>
<comment type="caution">
    <text evidence="3">The sequence shown here is derived from an EMBL/GenBank/DDBJ whole genome shotgun (WGS) entry which is preliminary data.</text>
</comment>
<gene>
    <name evidence="3" type="ORF">F3K02_10850</name>
</gene>
<dbReference type="RefSeq" id="WP_177135630.1">
    <property type="nucleotide sequence ID" value="NZ_VYGV01000007.1"/>
</dbReference>
<feature type="signal peptide" evidence="2">
    <location>
        <begin position="1"/>
        <end position="24"/>
    </location>
</feature>
<feature type="chain" id="PRO_5031283576" description="BcpO-related WXXGXW repeat protein" evidence="2">
    <location>
        <begin position="25"/>
        <end position="283"/>
    </location>
</feature>
<proteinExistence type="predicted"/>
<dbReference type="EMBL" id="VYGV01000007">
    <property type="protein sequence ID" value="NWF45743.1"/>
    <property type="molecule type" value="Genomic_DNA"/>
</dbReference>
<dbReference type="Proteomes" id="UP000545507">
    <property type="component" value="Unassembled WGS sequence"/>
</dbReference>
<feature type="compositionally biased region" description="Basic and acidic residues" evidence="1">
    <location>
        <begin position="265"/>
        <end position="283"/>
    </location>
</feature>
<reference evidence="3 4" key="1">
    <citation type="submission" date="2019-09" db="EMBL/GenBank/DDBJ databases">
        <title>Hydrogenophaga aromatica sp. nov., isolated from a para-xylene-degrading enrichment culture.</title>
        <authorList>
            <person name="Tancsics A."/>
            <person name="Banerjee S."/>
        </authorList>
    </citation>
    <scope>NUCLEOTIDE SEQUENCE [LARGE SCALE GENOMIC DNA]</scope>
    <source>
        <strain evidence="3 4">D2P1</strain>
    </source>
</reference>